<organism evidence="1 2">
    <name type="scientific">Conexibacter arvalis</name>
    <dbReference type="NCBI Taxonomy" id="912552"/>
    <lineage>
        <taxon>Bacteria</taxon>
        <taxon>Bacillati</taxon>
        <taxon>Actinomycetota</taxon>
        <taxon>Thermoleophilia</taxon>
        <taxon>Solirubrobacterales</taxon>
        <taxon>Conexibacteraceae</taxon>
        <taxon>Conexibacter</taxon>
    </lineage>
</organism>
<dbReference type="PANTHER" id="PTHR34374">
    <property type="entry name" value="LARGE RIBOSOMAL RNA SUBUNIT ACCUMULATION PROTEIN YCED HOMOLOG 1, CHLOROPLASTIC"/>
    <property type="match status" value="1"/>
</dbReference>
<protein>
    <recommendedName>
        <fullName evidence="3">DUF177 domain-containing protein</fullName>
    </recommendedName>
</protein>
<keyword evidence="2" id="KW-1185">Reference proteome</keyword>
<evidence type="ECO:0000313" key="1">
    <source>
        <dbReference type="EMBL" id="MBB4664634.1"/>
    </source>
</evidence>
<dbReference type="EMBL" id="JACHNU010000008">
    <property type="protein sequence ID" value="MBB4664634.1"/>
    <property type="molecule type" value="Genomic_DNA"/>
</dbReference>
<dbReference type="Pfam" id="PF02620">
    <property type="entry name" value="YceD"/>
    <property type="match status" value="1"/>
</dbReference>
<dbReference type="RefSeq" id="WP_183344840.1">
    <property type="nucleotide sequence ID" value="NZ_JACHNU010000008.1"/>
</dbReference>
<evidence type="ECO:0000313" key="2">
    <source>
        <dbReference type="Proteomes" id="UP000585272"/>
    </source>
</evidence>
<sequence>MSTRADTIDLAPLRLSSGQGHTAELEVAIEPFDLSGQTYPVEPSVVPVRLDVSRTTANGYALRLRFEATLAGPCMRCLEPSRSTFAVDAREVDQPGAADEELDSPYVEEEVVDVARWVNDALSLTLPPQLLCRADCAGLCAECGANLNESPDHAHEAAPDPRWAKLRELQLPQE</sequence>
<dbReference type="Proteomes" id="UP000585272">
    <property type="component" value="Unassembled WGS sequence"/>
</dbReference>
<gene>
    <name evidence="1" type="ORF">BDZ31_004249</name>
</gene>
<accession>A0A840IKU1</accession>
<name>A0A840IKU1_9ACTN</name>
<proteinExistence type="predicted"/>
<evidence type="ECO:0008006" key="3">
    <source>
        <dbReference type="Google" id="ProtNLM"/>
    </source>
</evidence>
<comment type="caution">
    <text evidence="1">The sequence shown here is derived from an EMBL/GenBank/DDBJ whole genome shotgun (WGS) entry which is preliminary data.</text>
</comment>
<dbReference type="PANTHER" id="PTHR34374:SF1">
    <property type="entry name" value="LARGE RIBOSOMAL RNA SUBUNIT ACCUMULATION PROTEIN YCED HOMOLOG 1, CHLOROPLASTIC"/>
    <property type="match status" value="1"/>
</dbReference>
<dbReference type="AlphaFoldDB" id="A0A840IKU1"/>
<dbReference type="InterPro" id="IPR003772">
    <property type="entry name" value="YceD"/>
</dbReference>
<reference evidence="1 2" key="1">
    <citation type="submission" date="2020-08" db="EMBL/GenBank/DDBJ databases">
        <title>Genomic Encyclopedia of Archaeal and Bacterial Type Strains, Phase II (KMG-II): from individual species to whole genera.</title>
        <authorList>
            <person name="Goeker M."/>
        </authorList>
    </citation>
    <scope>NUCLEOTIDE SEQUENCE [LARGE SCALE GENOMIC DNA]</scope>
    <source>
        <strain evidence="1 2">DSM 23288</strain>
    </source>
</reference>